<name>A0A5C0UGK0_9PROT</name>
<dbReference type="RefSeq" id="WP_148971804.1">
    <property type="nucleotide sequence ID" value="NZ_CP043316.1"/>
</dbReference>
<dbReference type="KEGG" id="cpri:FZC34_02055"/>
<dbReference type="AlphaFoldDB" id="A0A5C0UGK0"/>
<proteinExistence type="predicted"/>
<dbReference type="EMBL" id="CP043316">
    <property type="protein sequence ID" value="QEK38683.1"/>
    <property type="molecule type" value="Genomic_DNA"/>
</dbReference>
<gene>
    <name evidence="1" type="ORF">FZC34_02055</name>
</gene>
<evidence type="ECO:0000313" key="1">
    <source>
        <dbReference type="EMBL" id="QEK38683.1"/>
    </source>
</evidence>
<dbReference type="Proteomes" id="UP000325004">
    <property type="component" value="Chromosome"/>
</dbReference>
<reference evidence="1 2" key="1">
    <citation type="submission" date="2019-08" db="EMBL/GenBank/DDBJ databases">
        <title>Highly reduced genomes of protist endosymbionts show evolutionary convergence.</title>
        <authorList>
            <person name="George E."/>
            <person name="Husnik F."/>
            <person name="Tashyreva D."/>
            <person name="Prokopchuk G."/>
            <person name="Horak A."/>
            <person name="Kwong W.K."/>
            <person name="Lukes J."/>
            <person name="Keeling P.J."/>
        </authorList>
    </citation>
    <scope>NUCLEOTIDE SEQUENCE [LARGE SCALE GENOMIC DNA]</scope>
    <source>
        <strain evidence="1">1604LC</strain>
    </source>
</reference>
<sequence>MSFITCVLHGGDSENKSYSHPFEGKYVSVGTDGTVKITAPEFSQPEKVEVYYENPAEWEWLFLDKDRDAYYYVRKDEHSNNDTRDSEITKHIKGQKTFTKNDLDDAAKQADINTAKKMLIKNIMSIGDISEVTTLTIDEVSKLKNEIDGKQLSDAKRRRIS</sequence>
<evidence type="ECO:0000313" key="2">
    <source>
        <dbReference type="Proteomes" id="UP000325004"/>
    </source>
</evidence>
<keyword evidence="2" id="KW-1185">Reference proteome</keyword>
<accession>A0A5C0UGK0</accession>
<protein>
    <submittedName>
        <fullName evidence="1">Uncharacterized protein</fullName>
    </submittedName>
</protein>
<organism evidence="1 2">
    <name type="scientific">Candidatus Cytomitobacter primus</name>
    <dbReference type="NCBI Taxonomy" id="2066024"/>
    <lineage>
        <taxon>Bacteria</taxon>
        <taxon>Pseudomonadati</taxon>
        <taxon>Pseudomonadota</taxon>
        <taxon>Alphaproteobacteria</taxon>
        <taxon>Holosporales</taxon>
        <taxon>Holosporaceae</taxon>
        <taxon>Candidatus Cytomitobacter</taxon>
    </lineage>
</organism>